<name>A0A382C6C0_9ZZZZ</name>
<proteinExistence type="predicted"/>
<feature type="domain" description="Helix-turn-helix" evidence="1">
    <location>
        <begin position="9"/>
        <end position="51"/>
    </location>
</feature>
<dbReference type="InterPro" id="IPR010093">
    <property type="entry name" value="SinI_DNA-bd"/>
</dbReference>
<dbReference type="EMBL" id="UINC01033015">
    <property type="protein sequence ID" value="SVB21616.1"/>
    <property type="molecule type" value="Genomic_DNA"/>
</dbReference>
<organism evidence="2">
    <name type="scientific">marine metagenome</name>
    <dbReference type="NCBI Taxonomy" id="408172"/>
    <lineage>
        <taxon>unclassified sequences</taxon>
        <taxon>metagenomes</taxon>
        <taxon>ecological metagenomes</taxon>
    </lineage>
</organism>
<dbReference type="Pfam" id="PF12728">
    <property type="entry name" value="HTH_17"/>
    <property type="match status" value="1"/>
</dbReference>
<evidence type="ECO:0000313" key="2">
    <source>
        <dbReference type="EMBL" id="SVB21616.1"/>
    </source>
</evidence>
<dbReference type="AlphaFoldDB" id="A0A382C6C0"/>
<accession>A0A382C6C0</accession>
<sequence>MKDSKKERYYSIEHCAEILDLSQEFFRKRIRLHQITYAKIGKSVRIPESALYDLVEVRKSAHDLVKEKA</sequence>
<dbReference type="GO" id="GO:0003677">
    <property type="term" value="F:DNA binding"/>
    <property type="evidence" value="ECO:0007669"/>
    <property type="project" value="InterPro"/>
</dbReference>
<dbReference type="NCBIfam" id="TIGR01764">
    <property type="entry name" value="excise"/>
    <property type="match status" value="1"/>
</dbReference>
<reference evidence="2" key="1">
    <citation type="submission" date="2018-05" db="EMBL/GenBank/DDBJ databases">
        <authorList>
            <person name="Lanie J.A."/>
            <person name="Ng W.-L."/>
            <person name="Kazmierczak K.M."/>
            <person name="Andrzejewski T.M."/>
            <person name="Davidsen T.M."/>
            <person name="Wayne K.J."/>
            <person name="Tettelin H."/>
            <person name="Glass J.I."/>
            <person name="Rusch D."/>
            <person name="Podicherti R."/>
            <person name="Tsui H.-C.T."/>
            <person name="Winkler M.E."/>
        </authorList>
    </citation>
    <scope>NUCLEOTIDE SEQUENCE</scope>
</reference>
<dbReference type="InterPro" id="IPR041657">
    <property type="entry name" value="HTH_17"/>
</dbReference>
<gene>
    <name evidence="2" type="ORF">METZ01_LOCUS174470</name>
</gene>
<evidence type="ECO:0000259" key="1">
    <source>
        <dbReference type="Pfam" id="PF12728"/>
    </source>
</evidence>
<protein>
    <recommendedName>
        <fullName evidence="1">Helix-turn-helix domain-containing protein</fullName>
    </recommendedName>
</protein>